<name>A0A8J3TQR5_9ACTN</name>
<comment type="subcellular location">
    <subcellularLocation>
        <location evidence="1">Cell membrane</location>
        <topology evidence="1">Multi-pass membrane protein</topology>
    </subcellularLocation>
</comment>
<feature type="transmembrane region" description="Helical" evidence="6">
    <location>
        <begin position="203"/>
        <end position="223"/>
    </location>
</feature>
<feature type="transmembrane region" description="Helical" evidence="6">
    <location>
        <begin position="119"/>
        <end position="140"/>
    </location>
</feature>
<dbReference type="CDD" id="cd17321">
    <property type="entry name" value="MFS_MMR_MDR_like"/>
    <property type="match status" value="1"/>
</dbReference>
<keyword evidence="5 6" id="KW-0472">Membrane</keyword>
<gene>
    <name evidence="8" type="primary">mmr</name>
    <name evidence="8" type="ORF">Pmi06nite_39160</name>
</gene>
<dbReference type="Gene3D" id="1.20.1250.20">
    <property type="entry name" value="MFS general substrate transporter like domains"/>
    <property type="match status" value="1"/>
</dbReference>
<dbReference type="InterPro" id="IPR036259">
    <property type="entry name" value="MFS_trans_sf"/>
</dbReference>
<dbReference type="InterPro" id="IPR011701">
    <property type="entry name" value="MFS"/>
</dbReference>
<dbReference type="Pfam" id="PF07690">
    <property type="entry name" value="MFS_1"/>
    <property type="match status" value="1"/>
</dbReference>
<dbReference type="InterPro" id="IPR020846">
    <property type="entry name" value="MFS_dom"/>
</dbReference>
<feature type="transmembrane region" description="Helical" evidence="6">
    <location>
        <begin position="146"/>
        <end position="166"/>
    </location>
</feature>
<evidence type="ECO:0000256" key="4">
    <source>
        <dbReference type="ARBA" id="ARBA00022989"/>
    </source>
</evidence>
<protein>
    <submittedName>
        <fullName evidence="8">MFS transporter</fullName>
    </submittedName>
</protein>
<proteinExistence type="predicted"/>
<feature type="transmembrane region" description="Helical" evidence="6">
    <location>
        <begin position="61"/>
        <end position="81"/>
    </location>
</feature>
<sequence length="441" mass="44010">MVLLDMTVLSVAEPDLAASLHTSIAGLQWATTGYTVVFAALLLSSGAVADRYGADRVFRSGVAVFGAGSLLCALAPTLGILVALRVVLGMAAAACVPASMAMITRLYPDAAERTRAVATWAATSGAAMAAGPIVGGALVGLAGWRAIFLVNVPIAILVLVLTAGRAVHRPRGDRRIDWAAQVTACIVLALSTDALIAAGSRSWPHAAASGAAAVLAGAVFVLVERRSPAPVLNRALLRAKGVGAGLSVGAAVNFTLSGGLFVLPLLLQQERRLGPIATGLAFLPLTLPFALNPPITGRIVVRLGARPPILAGMTLMTGGGAVLCCAVRFGAGYGWLALGLLLTGLGVSFALPALVTAVMGVAPEGTAGAVSGLLNATRQTGATLGVAAMGASVSLGAGAGSAYAFLLAALVCAASAAWFARGTARRPGNSSPETPTGSLDE</sequence>
<organism evidence="8 9">
    <name type="scientific">Planotetraspora mira</name>
    <dbReference type="NCBI Taxonomy" id="58121"/>
    <lineage>
        <taxon>Bacteria</taxon>
        <taxon>Bacillati</taxon>
        <taxon>Actinomycetota</taxon>
        <taxon>Actinomycetes</taxon>
        <taxon>Streptosporangiales</taxon>
        <taxon>Streptosporangiaceae</taxon>
        <taxon>Planotetraspora</taxon>
    </lineage>
</organism>
<feature type="transmembrane region" description="Helical" evidence="6">
    <location>
        <begin position="273"/>
        <end position="291"/>
    </location>
</feature>
<dbReference type="SUPFAM" id="SSF103473">
    <property type="entry name" value="MFS general substrate transporter"/>
    <property type="match status" value="1"/>
</dbReference>
<dbReference type="AlphaFoldDB" id="A0A8J3TQR5"/>
<evidence type="ECO:0000259" key="7">
    <source>
        <dbReference type="PROSITE" id="PS50850"/>
    </source>
</evidence>
<dbReference type="Gene3D" id="1.20.1720.10">
    <property type="entry name" value="Multidrug resistance protein D"/>
    <property type="match status" value="1"/>
</dbReference>
<keyword evidence="2" id="KW-0813">Transport</keyword>
<evidence type="ECO:0000256" key="3">
    <source>
        <dbReference type="ARBA" id="ARBA00022692"/>
    </source>
</evidence>
<dbReference type="GO" id="GO:0005886">
    <property type="term" value="C:plasma membrane"/>
    <property type="evidence" value="ECO:0007669"/>
    <property type="project" value="UniProtKB-SubCell"/>
</dbReference>
<feature type="transmembrane region" description="Helical" evidence="6">
    <location>
        <begin position="29"/>
        <end position="49"/>
    </location>
</feature>
<reference evidence="8 9" key="1">
    <citation type="submission" date="2021-01" db="EMBL/GenBank/DDBJ databases">
        <title>Whole genome shotgun sequence of Planotetraspora mira NBRC 15435.</title>
        <authorList>
            <person name="Komaki H."/>
            <person name="Tamura T."/>
        </authorList>
    </citation>
    <scope>NUCLEOTIDE SEQUENCE [LARGE SCALE GENOMIC DNA]</scope>
    <source>
        <strain evidence="8 9">NBRC 15435</strain>
    </source>
</reference>
<dbReference type="Proteomes" id="UP000650628">
    <property type="component" value="Unassembled WGS sequence"/>
</dbReference>
<feature type="transmembrane region" description="Helical" evidence="6">
    <location>
        <begin position="403"/>
        <end position="420"/>
    </location>
</feature>
<evidence type="ECO:0000256" key="2">
    <source>
        <dbReference type="ARBA" id="ARBA00022448"/>
    </source>
</evidence>
<feature type="transmembrane region" description="Helical" evidence="6">
    <location>
        <begin position="87"/>
        <end position="107"/>
    </location>
</feature>
<feature type="transmembrane region" description="Helical" evidence="6">
    <location>
        <begin position="244"/>
        <end position="267"/>
    </location>
</feature>
<keyword evidence="9" id="KW-1185">Reference proteome</keyword>
<dbReference type="PROSITE" id="PS50850">
    <property type="entry name" value="MFS"/>
    <property type="match status" value="1"/>
</dbReference>
<dbReference type="PANTHER" id="PTHR42718">
    <property type="entry name" value="MAJOR FACILITATOR SUPERFAMILY MULTIDRUG TRANSPORTER MFSC"/>
    <property type="match status" value="1"/>
</dbReference>
<accession>A0A8J3TQR5</accession>
<feature type="transmembrane region" description="Helical" evidence="6">
    <location>
        <begin position="303"/>
        <end position="329"/>
    </location>
</feature>
<evidence type="ECO:0000313" key="8">
    <source>
        <dbReference type="EMBL" id="GII30474.1"/>
    </source>
</evidence>
<keyword evidence="4 6" id="KW-1133">Transmembrane helix</keyword>
<feature type="transmembrane region" description="Helical" evidence="6">
    <location>
        <begin position="335"/>
        <end position="359"/>
    </location>
</feature>
<comment type="caution">
    <text evidence="8">The sequence shown here is derived from an EMBL/GenBank/DDBJ whole genome shotgun (WGS) entry which is preliminary data.</text>
</comment>
<dbReference type="GO" id="GO:0022857">
    <property type="term" value="F:transmembrane transporter activity"/>
    <property type="evidence" value="ECO:0007669"/>
    <property type="project" value="InterPro"/>
</dbReference>
<feature type="domain" description="Major facilitator superfamily (MFS) profile" evidence="7">
    <location>
        <begin position="1"/>
        <end position="425"/>
    </location>
</feature>
<evidence type="ECO:0000256" key="5">
    <source>
        <dbReference type="ARBA" id="ARBA00023136"/>
    </source>
</evidence>
<evidence type="ECO:0000256" key="6">
    <source>
        <dbReference type="SAM" id="Phobius"/>
    </source>
</evidence>
<evidence type="ECO:0000313" key="9">
    <source>
        <dbReference type="Proteomes" id="UP000650628"/>
    </source>
</evidence>
<keyword evidence="3 6" id="KW-0812">Transmembrane</keyword>
<dbReference type="PANTHER" id="PTHR42718:SF9">
    <property type="entry name" value="MAJOR FACILITATOR SUPERFAMILY MULTIDRUG TRANSPORTER MFSC"/>
    <property type="match status" value="1"/>
</dbReference>
<dbReference type="EMBL" id="BOOO01000019">
    <property type="protein sequence ID" value="GII30474.1"/>
    <property type="molecule type" value="Genomic_DNA"/>
</dbReference>
<evidence type="ECO:0000256" key="1">
    <source>
        <dbReference type="ARBA" id="ARBA00004651"/>
    </source>
</evidence>